<evidence type="ECO:0000313" key="1">
    <source>
        <dbReference type="EMBL" id="SMC06927.1"/>
    </source>
</evidence>
<dbReference type="Proteomes" id="UP000192660">
    <property type="component" value="Unassembled WGS sequence"/>
</dbReference>
<dbReference type="STRING" id="28034.BFX07_05950"/>
<protein>
    <submittedName>
        <fullName evidence="1">Uncharacterized protein</fullName>
    </submittedName>
</protein>
<organism evidence="1 2">
    <name type="scientific">Sulfobacillus thermosulfidooxidans (strain DSM 9293 / VKM B-1269 / AT-1)</name>
    <dbReference type="NCBI Taxonomy" id="929705"/>
    <lineage>
        <taxon>Bacteria</taxon>
        <taxon>Bacillati</taxon>
        <taxon>Bacillota</taxon>
        <taxon>Clostridia</taxon>
        <taxon>Eubacteriales</taxon>
        <taxon>Clostridiales Family XVII. Incertae Sedis</taxon>
        <taxon>Sulfobacillus</taxon>
    </lineage>
</organism>
<keyword evidence="2" id="KW-1185">Reference proteome</keyword>
<sequence>MVDNFSEFERLLARYQLAWEQWDWADTLHQEQANAELTAAVTALNTYIQEQKGLKGIPTRSRHHTVLYPRFRRHQVS</sequence>
<reference evidence="2" key="1">
    <citation type="submission" date="2017-04" db="EMBL/GenBank/DDBJ databases">
        <authorList>
            <person name="Varghese N."/>
            <person name="Submissions S."/>
        </authorList>
    </citation>
    <scope>NUCLEOTIDE SEQUENCE [LARGE SCALE GENOMIC DNA]</scope>
    <source>
        <strain evidence="2">DSM 9293</strain>
    </source>
</reference>
<proteinExistence type="predicted"/>
<accession>A0A1W1WKW5</accession>
<dbReference type="AlphaFoldDB" id="A0A1W1WKW5"/>
<evidence type="ECO:0000313" key="2">
    <source>
        <dbReference type="Proteomes" id="UP000192660"/>
    </source>
</evidence>
<dbReference type="EMBL" id="FWWY01000001">
    <property type="protein sequence ID" value="SMC06927.1"/>
    <property type="molecule type" value="Genomic_DNA"/>
</dbReference>
<name>A0A1W1WKW5_SULTA</name>
<gene>
    <name evidence="1" type="ORF">SAMN00768000_3108</name>
</gene>